<dbReference type="EMBL" id="MU155489">
    <property type="protein sequence ID" value="KAF9472877.1"/>
    <property type="molecule type" value="Genomic_DNA"/>
</dbReference>
<feature type="non-terminal residue" evidence="1">
    <location>
        <position position="56"/>
    </location>
</feature>
<dbReference type="Proteomes" id="UP000807469">
    <property type="component" value="Unassembled WGS sequence"/>
</dbReference>
<keyword evidence="2" id="KW-1185">Reference proteome</keyword>
<protein>
    <submittedName>
        <fullName evidence="1">Uncharacterized protein</fullName>
    </submittedName>
</protein>
<evidence type="ECO:0000313" key="1">
    <source>
        <dbReference type="EMBL" id="KAF9472877.1"/>
    </source>
</evidence>
<gene>
    <name evidence="1" type="ORF">BDN70DRAFT_778405</name>
</gene>
<feature type="non-terminal residue" evidence="1">
    <location>
        <position position="1"/>
    </location>
</feature>
<organism evidence="1 2">
    <name type="scientific">Pholiota conissans</name>
    <dbReference type="NCBI Taxonomy" id="109636"/>
    <lineage>
        <taxon>Eukaryota</taxon>
        <taxon>Fungi</taxon>
        <taxon>Dikarya</taxon>
        <taxon>Basidiomycota</taxon>
        <taxon>Agaricomycotina</taxon>
        <taxon>Agaricomycetes</taxon>
        <taxon>Agaricomycetidae</taxon>
        <taxon>Agaricales</taxon>
        <taxon>Agaricineae</taxon>
        <taxon>Strophariaceae</taxon>
        <taxon>Pholiota</taxon>
    </lineage>
</organism>
<dbReference type="InterPro" id="IPR038213">
    <property type="entry name" value="IFI6/IFI27-like_sf"/>
</dbReference>
<dbReference type="OrthoDB" id="3068660at2759"/>
<dbReference type="AlphaFoldDB" id="A0A9P5YN81"/>
<dbReference type="Gene3D" id="6.10.110.10">
    <property type="match status" value="1"/>
</dbReference>
<name>A0A9P5YN81_9AGAR</name>
<sequence length="56" mass="5611">LMGGVLSTAGLAILAPSLAVVIVNAIGFTSAGVLKMTLATTIQSVFHQAYTSGLFS</sequence>
<proteinExistence type="predicted"/>
<evidence type="ECO:0000313" key="2">
    <source>
        <dbReference type="Proteomes" id="UP000807469"/>
    </source>
</evidence>
<comment type="caution">
    <text evidence="1">The sequence shown here is derived from an EMBL/GenBank/DDBJ whole genome shotgun (WGS) entry which is preliminary data.</text>
</comment>
<reference evidence="1" key="1">
    <citation type="submission" date="2020-11" db="EMBL/GenBank/DDBJ databases">
        <authorList>
            <consortium name="DOE Joint Genome Institute"/>
            <person name="Ahrendt S."/>
            <person name="Riley R."/>
            <person name="Andreopoulos W."/>
            <person name="Labutti K."/>
            <person name="Pangilinan J."/>
            <person name="Ruiz-Duenas F.J."/>
            <person name="Barrasa J.M."/>
            <person name="Sanchez-Garcia M."/>
            <person name="Camarero S."/>
            <person name="Miyauchi S."/>
            <person name="Serrano A."/>
            <person name="Linde D."/>
            <person name="Babiker R."/>
            <person name="Drula E."/>
            <person name="Ayuso-Fernandez I."/>
            <person name="Pacheco R."/>
            <person name="Padilla G."/>
            <person name="Ferreira P."/>
            <person name="Barriuso J."/>
            <person name="Kellner H."/>
            <person name="Castanera R."/>
            <person name="Alfaro M."/>
            <person name="Ramirez L."/>
            <person name="Pisabarro A.G."/>
            <person name="Kuo A."/>
            <person name="Tritt A."/>
            <person name="Lipzen A."/>
            <person name="He G."/>
            <person name="Yan M."/>
            <person name="Ng V."/>
            <person name="Cullen D."/>
            <person name="Martin F."/>
            <person name="Rosso M.-N."/>
            <person name="Henrissat B."/>
            <person name="Hibbett D."/>
            <person name="Martinez A.T."/>
            <person name="Grigoriev I.V."/>
        </authorList>
    </citation>
    <scope>NUCLEOTIDE SEQUENCE</scope>
    <source>
        <strain evidence="1">CIRM-BRFM 674</strain>
    </source>
</reference>
<accession>A0A9P5YN81</accession>